<evidence type="ECO:0000313" key="8">
    <source>
        <dbReference type="EMBL" id="MCW1925071.1"/>
    </source>
</evidence>
<dbReference type="Gene3D" id="3.40.50.720">
    <property type="entry name" value="NAD(P)-binding Rossmann-like Domain"/>
    <property type="match status" value="1"/>
</dbReference>
<keyword evidence="3" id="KW-0378">Hydrolase</keyword>
<dbReference type="RefSeq" id="WP_264489179.1">
    <property type="nucleotide sequence ID" value="NZ_JAPDDT010000012.1"/>
</dbReference>
<sequence length="459" mass="49887">MSTSRRNFLKKTALPGIGVSLLGSALGAAGASPPARLPGAKSVHDLQARPLAKVRVAVIGLSRGIALLQGALASGFAEVTVVCDLRQDRCNNGVNQVKQKTGKEPAVICGDVDAWEAICKRDDVDVIVIATPWGWHVPMALGALKGGKHAMVEVNAAVTLKECWDLVNASERVQRHCIMLENCCYGESELMVLNMAREGVFGDITHGEAAYIHDLRSMLFQLGTEGDWRREYHKQYNGNLYPTHGLGPVAQYMGINRGDRFKFIVSVSSPELGLTKWRDEKKPNGGKHASEKYVTGDMNTSIIKTELGRTIMVQHDIISPRPYSRINMLSGTGATFVGYPDRLALNDPGQYGVKTGSHEWLPAGEFNAMREKFKHPLLKRLEEAAKGGGHGGMDTVMMIRHLECIRDGKTPDSTVYDAAAWSSVLELSAKSVAAGSAPVEFPDFTRGAWKALKPLEVVA</sequence>
<keyword evidence="9" id="KW-1185">Reference proteome</keyword>
<evidence type="ECO:0000256" key="5">
    <source>
        <dbReference type="ARBA" id="ARBA00023295"/>
    </source>
</evidence>
<comment type="cofactor">
    <cofactor evidence="1">
        <name>NAD(+)</name>
        <dbReference type="ChEBI" id="CHEBI:57540"/>
    </cofactor>
</comment>
<dbReference type="PANTHER" id="PTHR43818:SF1">
    <property type="entry name" value="GLYCOSYL HYDROLASE FAMILY 109 PROTEIN"/>
    <property type="match status" value="1"/>
</dbReference>
<dbReference type="InterPro" id="IPR006311">
    <property type="entry name" value="TAT_signal"/>
</dbReference>
<reference evidence="8 9" key="1">
    <citation type="submission" date="2022-10" db="EMBL/GenBank/DDBJ databases">
        <title>Luteolibacter arcticus strain CCTCC AB 2014275, whole genome shotgun sequencing project.</title>
        <authorList>
            <person name="Zhao G."/>
            <person name="Shen L."/>
        </authorList>
    </citation>
    <scope>NUCLEOTIDE SEQUENCE [LARGE SCALE GENOMIC DNA]</scope>
    <source>
        <strain evidence="8 9">CCTCC AB 2014275</strain>
    </source>
</reference>
<protein>
    <submittedName>
        <fullName evidence="8">Gfo/Idh/MocA family oxidoreductase</fullName>
    </submittedName>
</protein>
<evidence type="ECO:0000256" key="2">
    <source>
        <dbReference type="ARBA" id="ARBA00009329"/>
    </source>
</evidence>
<keyword evidence="5" id="KW-0326">Glycosidase</keyword>
<comment type="similarity">
    <text evidence="2">Belongs to the Gfo/Idh/MocA family. Glycosyl hydrolase 109 subfamily.</text>
</comment>
<dbReference type="InterPro" id="IPR050463">
    <property type="entry name" value="Gfo/Idh/MocA_oxidrdct_glycsds"/>
</dbReference>
<accession>A0ABT3GNH2</accession>
<evidence type="ECO:0000313" key="9">
    <source>
        <dbReference type="Proteomes" id="UP001320876"/>
    </source>
</evidence>
<dbReference type="InterPro" id="IPR049303">
    <property type="entry name" value="Glyco_hydro_109_C"/>
</dbReference>
<feature type="domain" description="Glycosyl hydrolase 109 C-terminal" evidence="7">
    <location>
        <begin position="190"/>
        <end position="341"/>
    </location>
</feature>
<evidence type="ECO:0000259" key="7">
    <source>
        <dbReference type="Pfam" id="PF21252"/>
    </source>
</evidence>
<evidence type="ECO:0000256" key="4">
    <source>
        <dbReference type="ARBA" id="ARBA00023027"/>
    </source>
</evidence>
<dbReference type="PANTHER" id="PTHR43818">
    <property type="entry name" value="BCDNA.GH03377"/>
    <property type="match status" value="1"/>
</dbReference>
<organism evidence="8 9">
    <name type="scientific">Luteolibacter arcticus</name>
    <dbReference type="NCBI Taxonomy" id="1581411"/>
    <lineage>
        <taxon>Bacteria</taxon>
        <taxon>Pseudomonadati</taxon>
        <taxon>Verrucomicrobiota</taxon>
        <taxon>Verrucomicrobiia</taxon>
        <taxon>Verrucomicrobiales</taxon>
        <taxon>Verrucomicrobiaceae</taxon>
        <taxon>Luteolibacter</taxon>
    </lineage>
</organism>
<feature type="domain" description="Gfo/Idh/MocA-like oxidoreductase N-terminal" evidence="6">
    <location>
        <begin position="54"/>
        <end position="176"/>
    </location>
</feature>
<dbReference type="EMBL" id="JAPDDT010000012">
    <property type="protein sequence ID" value="MCW1925071.1"/>
    <property type="molecule type" value="Genomic_DNA"/>
</dbReference>
<comment type="caution">
    <text evidence="8">The sequence shown here is derived from an EMBL/GenBank/DDBJ whole genome shotgun (WGS) entry which is preliminary data.</text>
</comment>
<gene>
    <name evidence="8" type="ORF">OKA05_21095</name>
</gene>
<dbReference type="Pfam" id="PF01408">
    <property type="entry name" value="GFO_IDH_MocA"/>
    <property type="match status" value="1"/>
</dbReference>
<dbReference type="Gene3D" id="3.30.360.10">
    <property type="entry name" value="Dihydrodipicolinate Reductase, domain 2"/>
    <property type="match status" value="1"/>
</dbReference>
<evidence type="ECO:0000256" key="3">
    <source>
        <dbReference type="ARBA" id="ARBA00022801"/>
    </source>
</evidence>
<evidence type="ECO:0000256" key="1">
    <source>
        <dbReference type="ARBA" id="ARBA00001911"/>
    </source>
</evidence>
<dbReference type="Proteomes" id="UP001320876">
    <property type="component" value="Unassembled WGS sequence"/>
</dbReference>
<evidence type="ECO:0000259" key="6">
    <source>
        <dbReference type="Pfam" id="PF01408"/>
    </source>
</evidence>
<dbReference type="SUPFAM" id="SSF51735">
    <property type="entry name" value="NAD(P)-binding Rossmann-fold domains"/>
    <property type="match status" value="1"/>
</dbReference>
<dbReference type="InterPro" id="IPR000683">
    <property type="entry name" value="Gfo/Idh/MocA-like_OxRdtase_N"/>
</dbReference>
<proteinExistence type="inferred from homology"/>
<name>A0ABT3GNH2_9BACT</name>
<dbReference type="Pfam" id="PF21252">
    <property type="entry name" value="Glyco_hydro_109_C"/>
    <property type="match status" value="1"/>
</dbReference>
<dbReference type="PROSITE" id="PS51318">
    <property type="entry name" value="TAT"/>
    <property type="match status" value="1"/>
</dbReference>
<keyword evidence="4" id="KW-0520">NAD</keyword>
<dbReference type="InterPro" id="IPR036291">
    <property type="entry name" value="NAD(P)-bd_dom_sf"/>
</dbReference>